<feature type="signal peptide" evidence="1">
    <location>
        <begin position="1"/>
        <end position="21"/>
    </location>
</feature>
<keyword evidence="3" id="KW-1185">Reference proteome</keyword>
<dbReference type="EMBL" id="SRLD01000014">
    <property type="protein sequence ID" value="TGE16770.1"/>
    <property type="molecule type" value="Genomic_DNA"/>
</dbReference>
<accession>A0A4Z0PNG9</accession>
<evidence type="ECO:0000313" key="2">
    <source>
        <dbReference type="EMBL" id="TGE16770.1"/>
    </source>
</evidence>
<comment type="caution">
    <text evidence="2">The sequence shown here is derived from an EMBL/GenBank/DDBJ whole genome shotgun (WGS) entry which is preliminary data.</text>
</comment>
<protein>
    <recommendedName>
        <fullName evidence="4">Lipoprotein</fullName>
    </recommendedName>
</protein>
<evidence type="ECO:0008006" key="4">
    <source>
        <dbReference type="Google" id="ProtNLM"/>
    </source>
</evidence>
<keyword evidence="1" id="KW-0732">Signal</keyword>
<reference evidence="2 3" key="1">
    <citation type="submission" date="2019-04" db="EMBL/GenBank/DDBJ databases">
        <authorList>
            <person name="Feng G."/>
            <person name="Zhang J."/>
            <person name="Zhu H."/>
        </authorList>
    </citation>
    <scope>NUCLEOTIDE SEQUENCE [LARGE SCALE GENOMIC DNA]</scope>
    <source>
        <strain evidence="2 3">JCM 17223</strain>
    </source>
</reference>
<dbReference type="OrthoDB" id="883488at2"/>
<dbReference type="RefSeq" id="WP_135497328.1">
    <property type="nucleotide sequence ID" value="NZ_SRLD01000014.1"/>
</dbReference>
<dbReference type="AlphaFoldDB" id="A0A4Z0PNG9"/>
<sequence>MPKSLSSALGLALLLCGACTSPDSKQPAQEPAATTPAAAAAPVSELQAQLADPQVGDVYVVRFQPRDAPQEHYFFYHLYRVGPDSAYLHPARKEASTADADLSQPDFQASDKTIIYTRAELAELQQQQPGDVLKTQLVGVRRKK</sequence>
<evidence type="ECO:0000256" key="1">
    <source>
        <dbReference type="SAM" id="SignalP"/>
    </source>
</evidence>
<proteinExistence type="predicted"/>
<organism evidence="2 3">
    <name type="scientific">Hymenobacter elongatus</name>
    <dbReference type="NCBI Taxonomy" id="877208"/>
    <lineage>
        <taxon>Bacteria</taxon>
        <taxon>Pseudomonadati</taxon>
        <taxon>Bacteroidota</taxon>
        <taxon>Cytophagia</taxon>
        <taxon>Cytophagales</taxon>
        <taxon>Hymenobacteraceae</taxon>
        <taxon>Hymenobacter</taxon>
    </lineage>
</organism>
<dbReference type="Proteomes" id="UP000297739">
    <property type="component" value="Unassembled WGS sequence"/>
</dbReference>
<name>A0A4Z0PNG9_9BACT</name>
<evidence type="ECO:0000313" key="3">
    <source>
        <dbReference type="Proteomes" id="UP000297739"/>
    </source>
</evidence>
<feature type="chain" id="PRO_5021275603" description="Lipoprotein" evidence="1">
    <location>
        <begin position="22"/>
        <end position="144"/>
    </location>
</feature>
<gene>
    <name evidence="2" type="ORF">E5J99_08650</name>
</gene>